<evidence type="ECO:0000313" key="3">
    <source>
        <dbReference type="Proteomes" id="UP000011617"/>
    </source>
</evidence>
<feature type="compositionally biased region" description="Low complexity" evidence="1">
    <location>
        <begin position="30"/>
        <end position="42"/>
    </location>
</feature>
<comment type="caution">
    <text evidence="2">The sequence shown here is derived from an EMBL/GenBank/DDBJ whole genome shotgun (WGS) entry which is preliminary data.</text>
</comment>
<organism evidence="2 3">
    <name type="scientific">Wohlfahrtiimonas chitiniclastica SH04</name>
    <dbReference type="NCBI Taxonomy" id="1261130"/>
    <lineage>
        <taxon>Bacteria</taxon>
        <taxon>Pseudomonadati</taxon>
        <taxon>Pseudomonadota</taxon>
        <taxon>Gammaproteobacteria</taxon>
        <taxon>Cardiobacteriales</taxon>
        <taxon>Ignatzschineriaceae</taxon>
        <taxon>Wohlfahrtiimonas</taxon>
    </lineage>
</organism>
<sequence length="42" mass="4380">MPRSSASVKPVVPNQSAISKTEASARSLRSKTSSVMKSSLST</sequence>
<keyword evidence="3" id="KW-1185">Reference proteome</keyword>
<feature type="region of interest" description="Disordered" evidence="1">
    <location>
        <begin position="1"/>
        <end position="42"/>
    </location>
</feature>
<feature type="compositionally biased region" description="Polar residues" evidence="1">
    <location>
        <begin position="1"/>
        <end position="24"/>
    </location>
</feature>
<dbReference type="EMBL" id="AOBV01000007">
    <property type="protein sequence ID" value="ELV07922.1"/>
    <property type="molecule type" value="Genomic_DNA"/>
</dbReference>
<dbReference type="HOGENOM" id="CLU_3259799_0_0_6"/>
<protein>
    <submittedName>
        <fullName evidence="2">Uncharacterized protein</fullName>
    </submittedName>
</protein>
<accession>L8XVJ5</accession>
<dbReference type="AlphaFoldDB" id="L8XVJ5"/>
<reference evidence="2 3" key="1">
    <citation type="journal article" date="2013" name="Genome Announc.">
        <title>Complete Genome Sequence of Wohlfahrtiimonas chitiniclastica Strain SH04, Isolated from Chrysomya megacephala Collected from Pudong International Airport in China.</title>
        <authorList>
            <person name="Cao X.M."/>
            <person name="Chen T."/>
            <person name="Xu L.Z."/>
            <person name="Yao L.S."/>
            <person name="Qi J."/>
            <person name="Zhang X.L."/>
            <person name="Yan Q.L."/>
            <person name="Deng Y.H."/>
            <person name="Guo T.Y."/>
            <person name="Wang J."/>
            <person name="Hu K.X."/>
            <person name="Xu B.L."/>
        </authorList>
    </citation>
    <scope>NUCLEOTIDE SEQUENCE [LARGE SCALE GENOMIC DNA]</scope>
    <source>
        <strain evidence="2 3">SH04</strain>
    </source>
</reference>
<name>L8XVJ5_9GAMM</name>
<evidence type="ECO:0000256" key="1">
    <source>
        <dbReference type="SAM" id="MobiDB-lite"/>
    </source>
</evidence>
<evidence type="ECO:0000313" key="2">
    <source>
        <dbReference type="EMBL" id="ELV07922.1"/>
    </source>
</evidence>
<gene>
    <name evidence="2" type="ORF">F387_00651</name>
</gene>
<proteinExistence type="predicted"/>
<dbReference type="Proteomes" id="UP000011617">
    <property type="component" value="Unassembled WGS sequence"/>
</dbReference>